<dbReference type="Proteomes" id="UP000324222">
    <property type="component" value="Unassembled WGS sequence"/>
</dbReference>
<gene>
    <name evidence="1" type="ORF">E2C01_082909</name>
</gene>
<accession>A0A5B7ITI6</accession>
<evidence type="ECO:0000313" key="1">
    <source>
        <dbReference type="EMBL" id="MPC88020.1"/>
    </source>
</evidence>
<dbReference type="AlphaFoldDB" id="A0A5B7ITI6"/>
<keyword evidence="2" id="KW-1185">Reference proteome</keyword>
<proteinExistence type="predicted"/>
<sequence length="31" mass="3366">MALVILCFVSPMTTMGTRPHSRWATGCPLST</sequence>
<evidence type="ECO:0000313" key="2">
    <source>
        <dbReference type="Proteomes" id="UP000324222"/>
    </source>
</evidence>
<protein>
    <submittedName>
        <fullName evidence="1">Uncharacterized protein</fullName>
    </submittedName>
</protein>
<dbReference type="EMBL" id="VSRR010076347">
    <property type="protein sequence ID" value="MPC88020.1"/>
    <property type="molecule type" value="Genomic_DNA"/>
</dbReference>
<comment type="caution">
    <text evidence="1">The sequence shown here is derived from an EMBL/GenBank/DDBJ whole genome shotgun (WGS) entry which is preliminary data.</text>
</comment>
<reference evidence="1 2" key="1">
    <citation type="submission" date="2019-05" db="EMBL/GenBank/DDBJ databases">
        <title>Another draft genome of Portunus trituberculatus and its Hox gene families provides insights of decapod evolution.</title>
        <authorList>
            <person name="Jeong J.-H."/>
            <person name="Song I."/>
            <person name="Kim S."/>
            <person name="Choi T."/>
            <person name="Kim D."/>
            <person name="Ryu S."/>
            <person name="Kim W."/>
        </authorList>
    </citation>
    <scope>NUCLEOTIDE SEQUENCE [LARGE SCALE GENOMIC DNA]</scope>
    <source>
        <tissue evidence="1">Muscle</tissue>
    </source>
</reference>
<name>A0A5B7ITI6_PORTR</name>
<organism evidence="1 2">
    <name type="scientific">Portunus trituberculatus</name>
    <name type="common">Swimming crab</name>
    <name type="synonym">Neptunus trituberculatus</name>
    <dbReference type="NCBI Taxonomy" id="210409"/>
    <lineage>
        <taxon>Eukaryota</taxon>
        <taxon>Metazoa</taxon>
        <taxon>Ecdysozoa</taxon>
        <taxon>Arthropoda</taxon>
        <taxon>Crustacea</taxon>
        <taxon>Multicrustacea</taxon>
        <taxon>Malacostraca</taxon>
        <taxon>Eumalacostraca</taxon>
        <taxon>Eucarida</taxon>
        <taxon>Decapoda</taxon>
        <taxon>Pleocyemata</taxon>
        <taxon>Brachyura</taxon>
        <taxon>Eubrachyura</taxon>
        <taxon>Portunoidea</taxon>
        <taxon>Portunidae</taxon>
        <taxon>Portuninae</taxon>
        <taxon>Portunus</taxon>
    </lineage>
</organism>